<proteinExistence type="predicted"/>
<evidence type="ECO:0000256" key="3">
    <source>
        <dbReference type="ARBA" id="ARBA00022989"/>
    </source>
</evidence>
<accession>A0A8S2X0G5</accession>
<feature type="non-terminal residue" evidence="9">
    <location>
        <position position="1"/>
    </location>
</feature>
<evidence type="ECO:0000256" key="4">
    <source>
        <dbReference type="ARBA" id="ARBA00023136"/>
    </source>
</evidence>
<dbReference type="AlphaFoldDB" id="A0A8S2X0G5"/>
<feature type="non-terminal residue" evidence="9">
    <location>
        <position position="190"/>
    </location>
</feature>
<dbReference type="EMBL" id="CAJOBA010087379">
    <property type="protein sequence ID" value="CAF4469504.1"/>
    <property type="molecule type" value="Genomic_DNA"/>
</dbReference>
<keyword evidence="2" id="KW-0812">Transmembrane</keyword>
<keyword evidence="3" id="KW-1133">Transmembrane helix</keyword>
<dbReference type="Proteomes" id="UP000682733">
    <property type="component" value="Unassembled WGS sequence"/>
</dbReference>
<evidence type="ECO:0000313" key="9">
    <source>
        <dbReference type="EMBL" id="CAF4469504.1"/>
    </source>
</evidence>
<dbReference type="Gene3D" id="3.40.50.2300">
    <property type="match status" value="2"/>
</dbReference>
<gene>
    <name evidence="8" type="ORF">OVA965_LOCUS44066</name>
    <name evidence="9" type="ORF">TMI583_LOCUS46627</name>
</gene>
<evidence type="ECO:0000259" key="7">
    <source>
        <dbReference type="Pfam" id="PF01094"/>
    </source>
</evidence>
<comment type="caution">
    <text evidence="9">The sequence shown here is derived from an EMBL/GenBank/DDBJ whole genome shotgun (WGS) entry which is preliminary data.</text>
</comment>
<feature type="domain" description="Receptor ligand binding region" evidence="7">
    <location>
        <begin position="69"/>
        <end position="174"/>
    </location>
</feature>
<evidence type="ECO:0000256" key="6">
    <source>
        <dbReference type="ARBA" id="ARBA00023180"/>
    </source>
</evidence>
<dbReference type="InterPro" id="IPR000337">
    <property type="entry name" value="GPCR_3"/>
</dbReference>
<comment type="subcellular location">
    <subcellularLocation>
        <location evidence="1">Membrane</location>
        <topology evidence="1">Multi-pass membrane protein</topology>
    </subcellularLocation>
</comment>
<dbReference type="InterPro" id="IPR028082">
    <property type="entry name" value="Peripla_BP_I"/>
</dbReference>
<keyword evidence="4" id="KW-0472">Membrane</keyword>
<keyword evidence="6" id="KW-0325">Glycoprotein</keyword>
<organism evidence="9 10">
    <name type="scientific">Didymodactylos carnosus</name>
    <dbReference type="NCBI Taxonomy" id="1234261"/>
    <lineage>
        <taxon>Eukaryota</taxon>
        <taxon>Metazoa</taxon>
        <taxon>Spiralia</taxon>
        <taxon>Gnathifera</taxon>
        <taxon>Rotifera</taxon>
        <taxon>Eurotatoria</taxon>
        <taxon>Bdelloidea</taxon>
        <taxon>Philodinida</taxon>
        <taxon>Philodinidae</taxon>
        <taxon>Didymodactylos</taxon>
    </lineage>
</organism>
<dbReference type="InterPro" id="IPR050726">
    <property type="entry name" value="mGluR"/>
</dbReference>
<evidence type="ECO:0000256" key="5">
    <source>
        <dbReference type="ARBA" id="ARBA00023170"/>
    </source>
</evidence>
<dbReference type="InterPro" id="IPR001828">
    <property type="entry name" value="ANF_lig-bd_rcpt"/>
</dbReference>
<dbReference type="Pfam" id="PF01094">
    <property type="entry name" value="ANF_receptor"/>
    <property type="match status" value="1"/>
</dbReference>
<evidence type="ECO:0000313" key="10">
    <source>
        <dbReference type="Proteomes" id="UP000682733"/>
    </source>
</evidence>
<dbReference type="PRINTS" id="PR00248">
    <property type="entry name" value="GPCRMGR"/>
</dbReference>
<dbReference type="SUPFAM" id="SSF53822">
    <property type="entry name" value="Periplasmic binding protein-like I"/>
    <property type="match status" value="1"/>
</dbReference>
<dbReference type="EMBL" id="CAJNOK010060997">
    <property type="protein sequence ID" value="CAF1636961.1"/>
    <property type="molecule type" value="Genomic_DNA"/>
</dbReference>
<dbReference type="Proteomes" id="UP000677228">
    <property type="component" value="Unassembled WGS sequence"/>
</dbReference>
<dbReference type="GO" id="GO:0004930">
    <property type="term" value="F:G protein-coupled receptor activity"/>
    <property type="evidence" value="ECO:0007669"/>
    <property type="project" value="InterPro"/>
</dbReference>
<keyword evidence="5" id="KW-0675">Receptor</keyword>
<dbReference type="PANTHER" id="PTHR24060">
    <property type="entry name" value="METABOTROPIC GLUTAMATE RECEPTOR"/>
    <property type="match status" value="1"/>
</dbReference>
<name>A0A8S2X0G5_9BILA</name>
<evidence type="ECO:0000313" key="8">
    <source>
        <dbReference type="EMBL" id="CAF1636961.1"/>
    </source>
</evidence>
<evidence type="ECO:0000256" key="2">
    <source>
        <dbReference type="ARBA" id="ARBA00022692"/>
    </source>
</evidence>
<protein>
    <recommendedName>
        <fullName evidence="7">Receptor ligand binding region domain-containing protein</fullName>
    </recommendedName>
</protein>
<reference evidence="9" key="1">
    <citation type="submission" date="2021-02" db="EMBL/GenBank/DDBJ databases">
        <authorList>
            <person name="Nowell W R."/>
        </authorList>
    </citation>
    <scope>NUCLEOTIDE SEQUENCE</scope>
</reference>
<sequence length="190" mass="21562">TINGQEWPSVNASLDYVQLLGLFPAYDSQLFSPILLAQRSGILLENRYLIHYAEVVTNSNDNGLSILDHTCQKVTQMTITGIVGPAYSSEVRFIAPYTSRIGLPLISYSATNPDLSDTSMYSSFYRLAPSDSNLALAIIKLFELYKWHTSIYLFQNDDYGYAGMKLFRDLYSMNRTLTDIITFRSENQHK</sequence>
<dbReference type="GO" id="GO:0016020">
    <property type="term" value="C:membrane"/>
    <property type="evidence" value="ECO:0007669"/>
    <property type="project" value="UniProtKB-SubCell"/>
</dbReference>
<evidence type="ECO:0000256" key="1">
    <source>
        <dbReference type="ARBA" id="ARBA00004141"/>
    </source>
</evidence>